<organism evidence="3 4">
    <name type="scientific">Fusarium solani</name>
    <name type="common">Filamentous fungus</name>
    <dbReference type="NCBI Taxonomy" id="169388"/>
    <lineage>
        <taxon>Eukaryota</taxon>
        <taxon>Fungi</taxon>
        <taxon>Dikarya</taxon>
        <taxon>Ascomycota</taxon>
        <taxon>Pezizomycotina</taxon>
        <taxon>Sordariomycetes</taxon>
        <taxon>Hypocreomycetidae</taxon>
        <taxon>Hypocreales</taxon>
        <taxon>Nectriaceae</taxon>
        <taxon>Fusarium</taxon>
        <taxon>Fusarium solani species complex</taxon>
    </lineage>
</organism>
<name>A0A9P9JRH4_FUSSL</name>
<comment type="caution">
    <text evidence="3">The sequence shown here is derived from an EMBL/GenBank/DDBJ whole genome shotgun (WGS) entry which is preliminary data.</text>
</comment>
<dbReference type="InterPro" id="IPR015590">
    <property type="entry name" value="Aldehyde_DH_dom"/>
</dbReference>
<dbReference type="PANTHER" id="PTHR43353">
    <property type="entry name" value="SUCCINATE-SEMIALDEHYDE DEHYDROGENASE, MITOCHONDRIAL"/>
    <property type="match status" value="1"/>
</dbReference>
<dbReference type="GO" id="GO:0005737">
    <property type="term" value="C:cytoplasm"/>
    <property type="evidence" value="ECO:0007669"/>
    <property type="project" value="TreeGrafter"/>
</dbReference>
<dbReference type="InterPro" id="IPR016161">
    <property type="entry name" value="Ald_DH/histidinol_DH"/>
</dbReference>
<dbReference type="GO" id="GO:0009450">
    <property type="term" value="P:gamma-aminobutyric acid catabolic process"/>
    <property type="evidence" value="ECO:0007669"/>
    <property type="project" value="TreeGrafter"/>
</dbReference>
<evidence type="ECO:0000259" key="2">
    <source>
        <dbReference type="Pfam" id="PF00171"/>
    </source>
</evidence>
<dbReference type="OrthoDB" id="310895at2759"/>
<evidence type="ECO:0000256" key="1">
    <source>
        <dbReference type="ARBA" id="ARBA00023002"/>
    </source>
</evidence>
<keyword evidence="4" id="KW-1185">Reference proteome</keyword>
<proteinExistence type="predicted"/>
<accession>A0A9P9JRH4</accession>
<reference evidence="3" key="1">
    <citation type="journal article" date="2021" name="Nat. Commun.">
        <title>Genetic determinants of endophytism in the Arabidopsis root mycobiome.</title>
        <authorList>
            <person name="Mesny F."/>
            <person name="Miyauchi S."/>
            <person name="Thiergart T."/>
            <person name="Pickel B."/>
            <person name="Atanasova L."/>
            <person name="Karlsson M."/>
            <person name="Huettel B."/>
            <person name="Barry K.W."/>
            <person name="Haridas S."/>
            <person name="Chen C."/>
            <person name="Bauer D."/>
            <person name="Andreopoulos W."/>
            <person name="Pangilinan J."/>
            <person name="LaButti K."/>
            <person name="Riley R."/>
            <person name="Lipzen A."/>
            <person name="Clum A."/>
            <person name="Drula E."/>
            <person name="Henrissat B."/>
            <person name="Kohler A."/>
            <person name="Grigoriev I.V."/>
            <person name="Martin F.M."/>
            <person name="Hacquard S."/>
        </authorList>
    </citation>
    <scope>NUCLEOTIDE SEQUENCE</scope>
    <source>
        <strain evidence="3">FSSC 5 MPI-SDFR-AT-0091</strain>
    </source>
</reference>
<gene>
    <name evidence="3" type="ORF">B0J15DRAFT_471815</name>
</gene>
<dbReference type="Proteomes" id="UP000736672">
    <property type="component" value="Unassembled WGS sequence"/>
</dbReference>
<feature type="domain" description="Aldehyde dehydrogenase" evidence="2">
    <location>
        <begin position="1"/>
        <end position="98"/>
    </location>
</feature>
<dbReference type="AlphaFoldDB" id="A0A9P9JRH4"/>
<keyword evidence="1" id="KW-0560">Oxidoreductase</keyword>
<sequence>MQMFREETFGPVAGIYSFSTEEEVLELANDTQVGLAGYVFSRDMDRIHRASEALDVGMVGVNTGVISDAAVPFGGVRESGFGREGSKYGVEDYTVLKTMVVRTK</sequence>
<dbReference type="Pfam" id="PF00171">
    <property type="entry name" value="Aldedh"/>
    <property type="match status" value="1"/>
</dbReference>
<dbReference type="InterPro" id="IPR016163">
    <property type="entry name" value="Ald_DH_C"/>
</dbReference>
<dbReference type="InterPro" id="IPR050740">
    <property type="entry name" value="Aldehyde_DH_Superfamily"/>
</dbReference>
<dbReference type="Gene3D" id="3.40.605.10">
    <property type="entry name" value="Aldehyde Dehydrogenase, Chain A, domain 1"/>
    <property type="match status" value="1"/>
</dbReference>
<evidence type="ECO:0000313" key="4">
    <source>
        <dbReference type="Proteomes" id="UP000736672"/>
    </source>
</evidence>
<dbReference type="EMBL" id="JAGTJS010000026">
    <property type="protein sequence ID" value="KAH7234283.1"/>
    <property type="molecule type" value="Genomic_DNA"/>
</dbReference>
<evidence type="ECO:0000313" key="3">
    <source>
        <dbReference type="EMBL" id="KAH7234283.1"/>
    </source>
</evidence>
<protein>
    <submittedName>
        <fullName evidence="3">Succinate semialdehyde dehydrogenase</fullName>
    </submittedName>
</protein>
<dbReference type="Gene3D" id="3.40.309.10">
    <property type="entry name" value="Aldehyde Dehydrogenase, Chain A, domain 2"/>
    <property type="match status" value="1"/>
</dbReference>
<dbReference type="GO" id="GO:0004777">
    <property type="term" value="F:succinate-semialdehyde dehydrogenase (NAD+) activity"/>
    <property type="evidence" value="ECO:0007669"/>
    <property type="project" value="TreeGrafter"/>
</dbReference>
<dbReference type="InterPro" id="IPR016162">
    <property type="entry name" value="Ald_DH_N"/>
</dbReference>
<dbReference type="SUPFAM" id="SSF53720">
    <property type="entry name" value="ALDH-like"/>
    <property type="match status" value="1"/>
</dbReference>
<dbReference type="PANTHER" id="PTHR43353:SF5">
    <property type="entry name" value="SUCCINATE-SEMIALDEHYDE DEHYDROGENASE, MITOCHONDRIAL"/>
    <property type="match status" value="1"/>
</dbReference>